<protein>
    <submittedName>
        <fullName evidence="1">Uncharacterized protein</fullName>
    </submittedName>
</protein>
<reference evidence="1" key="1">
    <citation type="journal article" date="2020" name="Nature">
        <title>Giant virus diversity and host interactions through global metagenomics.</title>
        <authorList>
            <person name="Schulz F."/>
            <person name="Roux S."/>
            <person name="Paez-Espino D."/>
            <person name="Jungbluth S."/>
            <person name="Walsh D.A."/>
            <person name="Denef V.J."/>
            <person name="McMahon K.D."/>
            <person name="Konstantinidis K.T."/>
            <person name="Eloe-Fadrosh E.A."/>
            <person name="Kyrpides N.C."/>
            <person name="Woyke T."/>
        </authorList>
    </citation>
    <scope>NUCLEOTIDE SEQUENCE</scope>
    <source>
        <strain evidence="1">GVMAG-S-1101172-89</strain>
    </source>
</reference>
<dbReference type="AlphaFoldDB" id="A0A6C0K880"/>
<sequence>MRLNKMRISSEGALLLLVAIFLVLLPYIRNVFAPAFPEGFRDVDCKGVTCDEGEFCKDNTCHSVTAPKRSCGREM</sequence>
<evidence type="ECO:0000313" key="1">
    <source>
        <dbReference type="EMBL" id="QHU13010.1"/>
    </source>
</evidence>
<organism evidence="1">
    <name type="scientific">viral metagenome</name>
    <dbReference type="NCBI Taxonomy" id="1070528"/>
    <lineage>
        <taxon>unclassified sequences</taxon>
        <taxon>metagenomes</taxon>
        <taxon>organismal metagenomes</taxon>
    </lineage>
</organism>
<accession>A0A6C0K880</accession>
<proteinExistence type="predicted"/>
<dbReference type="EMBL" id="MN740812">
    <property type="protein sequence ID" value="QHU13010.1"/>
    <property type="molecule type" value="Genomic_DNA"/>
</dbReference>
<name>A0A6C0K880_9ZZZZ</name>